<reference evidence="2 3" key="1">
    <citation type="submission" date="2019-05" db="EMBL/GenBank/DDBJ databases">
        <authorList>
            <consortium name="Pathogen Informatics"/>
        </authorList>
    </citation>
    <scope>NUCLEOTIDE SEQUENCE [LARGE SCALE GENOMIC DNA]</scope>
    <source>
        <strain evidence="2 3">NCTC11429</strain>
    </source>
</reference>
<dbReference type="KEGG" id="stha:NCTC11429_02277"/>
<dbReference type="Gene3D" id="3.40.50.2000">
    <property type="entry name" value="Glycogen Phosphorylase B"/>
    <property type="match status" value="2"/>
</dbReference>
<keyword evidence="2" id="KW-0328">Glycosyltransferase</keyword>
<keyword evidence="2" id="KW-0808">Transferase</keyword>
<dbReference type="EMBL" id="LR590484">
    <property type="protein sequence ID" value="VTR40050.1"/>
    <property type="molecule type" value="Genomic_DNA"/>
</dbReference>
<dbReference type="CDD" id="cd03801">
    <property type="entry name" value="GT4_PimA-like"/>
    <property type="match status" value="1"/>
</dbReference>
<name>A0A4U9V0Z8_9SPHI</name>
<dbReference type="GO" id="GO:0016757">
    <property type="term" value="F:glycosyltransferase activity"/>
    <property type="evidence" value="ECO:0007669"/>
    <property type="project" value="UniProtKB-KW"/>
</dbReference>
<dbReference type="Pfam" id="PF00534">
    <property type="entry name" value="Glycos_transf_1"/>
    <property type="match status" value="1"/>
</dbReference>
<accession>A0A4U9V0Z8</accession>
<sequence length="387" mass="44657">MLKIRNWLATLTSIIKYPSIVKRLDKSEGSIYFFFPFYHIGGAERVHLDILSSVNHKNPVCFITDSSINNDLKAQYIKNSTLIELFRWGRKKSFKKHMQKKIAVKINKANNAVVFGCNSHFFYDLLPLLKKDVKKIDLIHAFIGDNSFEEWSLPLIPLIDKRIVLGPKHVLKLASYYSEKNINEEYLKRVLIIPNKVEIPTNFSKKSFENNLTVLFIARDSPEKRIPVFLKVASKCEELGLPFIFTMIGDFENYRYELTKNVNFIPRIKDKSQLNLHYAKSHLVMLTSSYEGFPMVLLEGMALGNIPIITDVGEVSSWVNESSGTGFIVENYSDTEHLISGFVDKLTFIANHKELLPEMSMNVINLIKKSFNEESFTKKYRDLLILK</sequence>
<protein>
    <submittedName>
        <fullName evidence="2">UDP-D-galactose:(Glucosyl)lipopolysaccharide-1,6-D-galactosyltransferase</fullName>
    </submittedName>
</protein>
<dbReference type="SUPFAM" id="SSF53756">
    <property type="entry name" value="UDP-Glycosyltransferase/glycogen phosphorylase"/>
    <property type="match status" value="1"/>
</dbReference>
<evidence type="ECO:0000313" key="2">
    <source>
        <dbReference type="EMBL" id="VTR40050.1"/>
    </source>
</evidence>
<proteinExistence type="predicted"/>
<evidence type="ECO:0000313" key="3">
    <source>
        <dbReference type="Proteomes" id="UP000308196"/>
    </source>
</evidence>
<dbReference type="PANTHER" id="PTHR12526">
    <property type="entry name" value="GLYCOSYLTRANSFERASE"/>
    <property type="match status" value="1"/>
</dbReference>
<gene>
    <name evidence="2" type="ORF">NCTC11429_02277</name>
</gene>
<dbReference type="InterPro" id="IPR001296">
    <property type="entry name" value="Glyco_trans_1"/>
</dbReference>
<dbReference type="STRING" id="1123265.GCA_000686625_01141"/>
<dbReference type="AlphaFoldDB" id="A0A4U9V0Z8"/>
<dbReference type="Proteomes" id="UP000308196">
    <property type="component" value="Chromosome"/>
</dbReference>
<feature type="domain" description="Glycosyl transferase family 1" evidence="1">
    <location>
        <begin position="204"/>
        <end position="338"/>
    </location>
</feature>
<organism evidence="2 3">
    <name type="scientific">Sphingobacterium thalpophilum</name>
    <dbReference type="NCBI Taxonomy" id="259"/>
    <lineage>
        <taxon>Bacteria</taxon>
        <taxon>Pseudomonadati</taxon>
        <taxon>Bacteroidota</taxon>
        <taxon>Sphingobacteriia</taxon>
        <taxon>Sphingobacteriales</taxon>
        <taxon>Sphingobacteriaceae</taxon>
        <taxon>Sphingobacterium</taxon>
    </lineage>
</organism>
<evidence type="ECO:0000259" key="1">
    <source>
        <dbReference type="Pfam" id="PF00534"/>
    </source>
</evidence>